<dbReference type="Pfam" id="PF03055">
    <property type="entry name" value="RPE65"/>
    <property type="match status" value="1"/>
</dbReference>
<comment type="similarity">
    <text evidence="1">Belongs to the carotenoid oxygenase family.</text>
</comment>
<feature type="binding site" evidence="5">
    <location>
        <position position="314"/>
    </location>
    <ligand>
        <name>Fe cation</name>
        <dbReference type="ChEBI" id="CHEBI:24875"/>
        <note>catalytic</note>
    </ligand>
</feature>
<keyword evidence="3" id="KW-0223">Dioxygenase</keyword>
<evidence type="ECO:0000313" key="7">
    <source>
        <dbReference type="Proteomes" id="UP001632038"/>
    </source>
</evidence>
<protein>
    <submittedName>
        <fullName evidence="6">Ccd4,nced4</fullName>
        <ecNumber evidence="6">1.13.11.51</ecNumber>
    </submittedName>
</protein>
<dbReference type="EMBL" id="JAVIJP010000032">
    <property type="protein sequence ID" value="KAL3632136.1"/>
    <property type="molecule type" value="Genomic_DNA"/>
</dbReference>
<reference evidence="7" key="1">
    <citation type="journal article" date="2024" name="IScience">
        <title>Strigolactones Initiate the Formation of Haustorium-like Structures in Castilleja.</title>
        <authorList>
            <person name="Buerger M."/>
            <person name="Peterson D."/>
            <person name="Chory J."/>
        </authorList>
    </citation>
    <scope>NUCLEOTIDE SEQUENCE [LARGE SCALE GENOMIC DNA]</scope>
</reference>
<dbReference type="GO" id="GO:0046872">
    <property type="term" value="F:metal ion binding"/>
    <property type="evidence" value="ECO:0007669"/>
    <property type="project" value="UniProtKB-KW"/>
</dbReference>
<keyword evidence="7" id="KW-1185">Reference proteome</keyword>
<keyword evidence="6" id="KW-0560">Oxidoreductase</keyword>
<organism evidence="6 7">
    <name type="scientific">Castilleja foliolosa</name>
    <dbReference type="NCBI Taxonomy" id="1961234"/>
    <lineage>
        <taxon>Eukaryota</taxon>
        <taxon>Viridiplantae</taxon>
        <taxon>Streptophyta</taxon>
        <taxon>Embryophyta</taxon>
        <taxon>Tracheophyta</taxon>
        <taxon>Spermatophyta</taxon>
        <taxon>Magnoliopsida</taxon>
        <taxon>eudicotyledons</taxon>
        <taxon>Gunneridae</taxon>
        <taxon>Pentapetalae</taxon>
        <taxon>asterids</taxon>
        <taxon>lamiids</taxon>
        <taxon>Lamiales</taxon>
        <taxon>Orobanchaceae</taxon>
        <taxon>Pedicularideae</taxon>
        <taxon>Castillejinae</taxon>
        <taxon>Castilleja</taxon>
    </lineage>
</organism>
<dbReference type="PANTHER" id="PTHR10543">
    <property type="entry name" value="BETA-CAROTENE DIOXYGENASE"/>
    <property type="match status" value="1"/>
</dbReference>
<evidence type="ECO:0000256" key="2">
    <source>
        <dbReference type="ARBA" id="ARBA00022723"/>
    </source>
</evidence>
<evidence type="ECO:0000256" key="4">
    <source>
        <dbReference type="ARBA" id="ARBA00023004"/>
    </source>
</evidence>
<comment type="cofactor">
    <cofactor evidence="5">
        <name>Fe(2+)</name>
        <dbReference type="ChEBI" id="CHEBI:29033"/>
    </cofactor>
    <text evidence="5">Binds 1 Fe(2+) ion per subunit.</text>
</comment>
<sequence length="439" mass="49261">MAFQKAPHTNNSIFGIKKSPERMPFLKPVKHRTILNTAEPHFPKINQKKQKKQSLLGPVFKSIDNFITDFIDSPLRPSIDPKHVLSGSFAPVNELPPTPCDVVEGSIPSCLDGVYLLNGPNPQFDPIGAYHLFDGDGMLHMIRISGGQATFCSRYVKTYKYTLERDMGYPFFPSPFSSFNGILASIARVGLIVARVVAGEFDPLGNGFGSANISVAVIGGKLYAIGESDLPYEMKVTSDGDIITIGRHNFHHNEEEFKFWGMTAHPKTDPETGETFAFRYSFPSPYLTYFRIDPQGRKQPGVPIFSMKNTAFIHDLGVTRHYAVFNDVQMVIRPCEILKGKPPMIVDLEKTTRLGFIKKYAKDDSEMWWIDAPGLNISHVVNAWEEDDGDTLVLVVTNISLVDHMIERLDLVYTIMEELLGMFEKEENYAEARAVSKIS</sequence>
<dbReference type="Proteomes" id="UP001632038">
    <property type="component" value="Unassembled WGS sequence"/>
</dbReference>
<feature type="binding site" evidence="5">
    <location>
        <position position="265"/>
    </location>
    <ligand>
        <name>Fe cation</name>
        <dbReference type="ChEBI" id="CHEBI:24875"/>
        <note>catalytic</note>
    </ligand>
</feature>
<dbReference type="InterPro" id="IPR004294">
    <property type="entry name" value="Carotenoid_Oase"/>
</dbReference>
<evidence type="ECO:0000313" key="6">
    <source>
        <dbReference type="EMBL" id="KAL3632136.1"/>
    </source>
</evidence>
<evidence type="ECO:0000256" key="3">
    <source>
        <dbReference type="ARBA" id="ARBA00022964"/>
    </source>
</evidence>
<evidence type="ECO:0000256" key="1">
    <source>
        <dbReference type="ARBA" id="ARBA00006787"/>
    </source>
</evidence>
<gene>
    <name evidence="6" type="primary">CCD4a_7</name>
    <name evidence="6" type="ORF">CASFOL_025120</name>
</gene>
<comment type="caution">
    <text evidence="6">The sequence shown here is derived from an EMBL/GenBank/DDBJ whole genome shotgun (WGS) entry which is preliminary data.</text>
</comment>
<feature type="binding site" evidence="5">
    <location>
        <position position="379"/>
    </location>
    <ligand>
        <name>Fe cation</name>
        <dbReference type="ChEBI" id="CHEBI:24875"/>
        <note>catalytic</note>
    </ligand>
</feature>
<keyword evidence="2 5" id="KW-0479">Metal-binding</keyword>
<dbReference type="AlphaFoldDB" id="A0ABD3CQ78"/>
<accession>A0ABD3CQ78</accession>
<proteinExistence type="inferred from homology"/>
<name>A0ABD3CQ78_9LAMI</name>
<dbReference type="PANTHER" id="PTHR10543:SF46">
    <property type="entry name" value="CAROTENOID CLEAVAGE DIOXYGENASE 4, CHLOROPLASTIC-RELATED"/>
    <property type="match status" value="1"/>
</dbReference>
<dbReference type="GO" id="GO:0045549">
    <property type="term" value="F:9-cis-epoxycarotenoid dioxygenase activity"/>
    <property type="evidence" value="ECO:0007669"/>
    <property type="project" value="UniProtKB-EC"/>
</dbReference>
<evidence type="ECO:0000256" key="5">
    <source>
        <dbReference type="PIRSR" id="PIRSR604294-1"/>
    </source>
</evidence>
<keyword evidence="4 5" id="KW-0408">Iron</keyword>
<dbReference type="EC" id="1.13.11.51" evidence="6"/>